<evidence type="ECO:0000313" key="3">
    <source>
        <dbReference type="Proteomes" id="UP000838878"/>
    </source>
</evidence>
<dbReference type="EMBL" id="OV170226">
    <property type="protein sequence ID" value="CAH0726922.1"/>
    <property type="molecule type" value="Genomic_DNA"/>
</dbReference>
<sequence length="222" mass="25078">MGTNRDSTYDRPNNYGNVQQQNYSPDRTRNFDQQPQDYHQNEYSGSQESGYNKEPPNNQEEVQMGSSNAGTSTINQNSPRQQTNVGKNYNNINKYPTIGTPKTNSAPTKMPVQVKKTSTSQNPTVNNIQEMKKNNLSNSDTDSGDVLPSKLNNSNIETKNVPEEVSKNNIKIKNKGEVKNVVKTKGKNVLKPITKRKFFFQAKPVLPNRNISIDKETIFYVD</sequence>
<name>A0A8J9UW69_9NEOP</name>
<dbReference type="Proteomes" id="UP000838878">
    <property type="component" value="Chromosome 6"/>
</dbReference>
<evidence type="ECO:0000256" key="1">
    <source>
        <dbReference type="SAM" id="MobiDB-lite"/>
    </source>
</evidence>
<feature type="non-terminal residue" evidence="2">
    <location>
        <position position="222"/>
    </location>
</feature>
<reference evidence="2" key="1">
    <citation type="submission" date="2021-12" db="EMBL/GenBank/DDBJ databases">
        <authorList>
            <person name="Martin H S."/>
        </authorList>
    </citation>
    <scope>NUCLEOTIDE SEQUENCE</scope>
</reference>
<dbReference type="OrthoDB" id="7301963at2759"/>
<gene>
    <name evidence="2" type="ORF">BINO364_LOCUS12327</name>
</gene>
<keyword evidence="3" id="KW-1185">Reference proteome</keyword>
<feature type="region of interest" description="Disordered" evidence="1">
    <location>
        <begin position="134"/>
        <end position="154"/>
    </location>
</feature>
<protein>
    <submittedName>
        <fullName evidence="2">Uncharacterized protein</fullName>
    </submittedName>
</protein>
<feature type="region of interest" description="Disordered" evidence="1">
    <location>
        <begin position="1"/>
        <end position="91"/>
    </location>
</feature>
<evidence type="ECO:0000313" key="2">
    <source>
        <dbReference type="EMBL" id="CAH0726922.1"/>
    </source>
</evidence>
<accession>A0A8J9UW69</accession>
<organism evidence="2 3">
    <name type="scientific">Brenthis ino</name>
    <name type="common">lesser marbled fritillary</name>
    <dbReference type="NCBI Taxonomy" id="405034"/>
    <lineage>
        <taxon>Eukaryota</taxon>
        <taxon>Metazoa</taxon>
        <taxon>Ecdysozoa</taxon>
        <taxon>Arthropoda</taxon>
        <taxon>Hexapoda</taxon>
        <taxon>Insecta</taxon>
        <taxon>Pterygota</taxon>
        <taxon>Neoptera</taxon>
        <taxon>Endopterygota</taxon>
        <taxon>Lepidoptera</taxon>
        <taxon>Glossata</taxon>
        <taxon>Ditrysia</taxon>
        <taxon>Papilionoidea</taxon>
        <taxon>Nymphalidae</taxon>
        <taxon>Heliconiinae</taxon>
        <taxon>Argynnini</taxon>
        <taxon>Brenthis</taxon>
    </lineage>
</organism>
<dbReference type="AlphaFoldDB" id="A0A8J9UW69"/>
<proteinExistence type="predicted"/>